<sequence>MEGESARAQAVIDPGQRGVALSPSTPTRALTVRGIDVPIPARDDETLLATIYRAGYAVRAGCHRGGCGICTVEVVTGDVEYPVAVCEQALPAQRRAEGVALACRAVPVGDVTIAVPPESRLRCIAPLLTRLVLGDEVEGGRRPPRKAAGLVPSRGTQANDTQSNAIPRRHWKE</sequence>
<gene>
    <name evidence="3" type="ORF">EV386_1763</name>
</gene>
<dbReference type="InterPro" id="IPR006058">
    <property type="entry name" value="2Fe2S_fd_BS"/>
</dbReference>
<dbReference type="InterPro" id="IPR012675">
    <property type="entry name" value="Beta-grasp_dom_sf"/>
</dbReference>
<dbReference type="InterPro" id="IPR036010">
    <property type="entry name" value="2Fe-2S_ferredoxin-like_sf"/>
</dbReference>
<dbReference type="GO" id="GO:0051537">
    <property type="term" value="F:2 iron, 2 sulfur cluster binding"/>
    <property type="evidence" value="ECO:0007669"/>
    <property type="project" value="InterPro"/>
</dbReference>
<keyword evidence="4" id="KW-1185">Reference proteome</keyword>
<proteinExistence type="predicted"/>
<name>A0A4Q7M206_9MICO</name>
<evidence type="ECO:0000259" key="2">
    <source>
        <dbReference type="PROSITE" id="PS51085"/>
    </source>
</evidence>
<evidence type="ECO:0000313" key="4">
    <source>
        <dbReference type="Proteomes" id="UP000293852"/>
    </source>
</evidence>
<dbReference type="CDD" id="cd00207">
    <property type="entry name" value="fer2"/>
    <property type="match status" value="1"/>
</dbReference>
<protein>
    <submittedName>
        <fullName evidence="3">Ferredoxin</fullName>
    </submittedName>
</protein>
<feature type="domain" description="2Fe-2S ferredoxin-type" evidence="2">
    <location>
        <begin position="28"/>
        <end position="119"/>
    </location>
</feature>
<dbReference type="Proteomes" id="UP000293852">
    <property type="component" value="Unassembled WGS sequence"/>
</dbReference>
<comment type="caution">
    <text evidence="3">The sequence shown here is derived from an EMBL/GenBank/DDBJ whole genome shotgun (WGS) entry which is preliminary data.</text>
</comment>
<dbReference type="PROSITE" id="PS00197">
    <property type="entry name" value="2FE2S_FER_1"/>
    <property type="match status" value="1"/>
</dbReference>
<evidence type="ECO:0000313" key="3">
    <source>
        <dbReference type="EMBL" id="RZS61464.1"/>
    </source>
</evidence>
<feature type="compositionally biased region" description="Polar residues" evidence="1">
    <location>
        <begin position="154"/>
        <end position="165"/>
    </location>
</feature>
<dbReference type="RefSeq" id="WP_130414170.1">
    <property type="nucleotide sequence ID" value="NZ_SGWX01000001.1"/>
</dbReference>
<dbReference type="InterPro" id="IPR001041">
    <property type="entry name" value="2Fe-2S_ferredoxin-type"/>
</dbReference>
<dbReference type="Gene3D" id="3.10.20.30">
    <property type="match status" value="1"/>
</dbReference>
<dbReference type="EMBL" id="SGWX01000001">
    <property type="protein sequence ID" value="RZS61464.1"/>
    <property type="molecule type" value="Genomic_DNA"/>
</dbReference>
<dbReference type="PROSITE" id="PS51085">
    <property type="entry name" value="2FE2S_FER_2"/>
    <property type="match status" value="1"/>
</dbReference>
<dbReference type="AlphaFoldDB" id="A0A4Q7M206"/>
<reference evidence="3 4" key="1">
    <citation type="submission" date="2019-02" db="EMBL/GenBank/DDBJ databases">
        <title>Sequencing the genomes of 1000 actinobacteria strains.</title>
        <authorList>
            <person name="Klenk H.-P."/>
        </authorList>
    </citation>
    <scope>NUCLEOTIDE SEQUENCE [LARGE SCALE GENOMIC DNA]</scope>
    <source>
        <strain evidence="3 4">DSM 16932</strain>
    </source>
</reference>
<feature type="region of interest" description="Disordered" evidence="1">
    <location>
        <begin position="138"/>
        <end position="173"/>
    </location>
</feature>
<accession>A0A4Q7M206</accession>
<dbReference type="Pfam" id="PF00111">
    <property type="entry name" value="Fer2"/>
    <property type="match status" value="1"/>
</dbReference>
<dbReference type="SUPFAM" id="SSF54292">
    <property type="entry name" value="2Fe-2S ferredoxin-like"/>
    <property type="match status" value="1"/>
</dbReference>
<organism evidence="3 4">
    <name type="scientific">Xylanimonas ulmi</name>
    <dbReference type="NCBI Taxonomy" id="228973"/>
    <lineage>
        <taxon>Bacteria</taxon>
        <taxon>Bacillati</taxon>
        <taxon>Actinomycetota</taxon>
        <taxon>Actinomycetes</taxon>
        <taxon>Micrococcales</taxon>
        <taxon>Promicromonosporaceae</taxon>
        <taxon>Xylanimonas</taxon>
    </lineage>
</organism>
<dbReference type="OrthoDB" id="9796486at2"/>
<evidence type="ECO:0000256" key="1">
    <source>
        <dbReference type="SAM" id="MobiDB-lite"/>
    </source>
</evidence>